<dbReference type="InterPro" id="IPR011006">
    <property type="entry name" value="CheY-like_superfamily"/>
</dbReference>
<keyword evidence="2" id="KW-0963">Cytoplasm</keyword>
<evidence type="ECO:0000256" key="7">
    <source>
        <dbReference type="ARBA" id="ARBA00023159"/>
    </source>
</evidence>
<dbReference type="RefSeq" id="WP_101932578.1">
    <property type="nucleotide sequence ID" value="NZ_CP018622.1"/>
</dbReference>
<feature type="domain" description="Response regulatory" evidence="10">
    <location>
        <begin position="7"/>
        <end position="125"/>
    </location>
</feature>
<keyword evidence="5" id="KW-0805">Transcription regulation</keyword>
<dbReference type="InterPro" id="IPR024187">
    <property type="entry name" value="Sig_transdc_resp-reg_cit/mal"/>
</dbReference>
<dbReference type="EMBL" id="CP018622">
    <property type="protein sequence ID" value="AUJ23627.1"/>
    <property type="molecule type" value="Genomic_DNA"/>
</dbReference>
<dbReference type="AlphaFoldDB" id="A0A2K9IV49"/>
<gene>
    <name evidence="11" type="primary">citT_1</name>
    <name evidence="11" type="ORF">A21D_00514</name>
</gene>
<keyword evidence="3 9" id="KW-0597">Phosphoprotein</keyword>
<dbReference type="GO" id="GO:0000156">
    <property type="term" value="F:phosphorelay response regulator activity"/>
    <property type="evidence" value="ECO:0007669"/>
    <property type="project" value="TreeGrafter"/>
</dbReference>
<evidence type="ECO:0000256" key="8">
    <source>
        <dbReference type="ARBA" id="ARBA00023163"/>
    </source>
</evidence>
<keyword evidence="4" id="KW-0902">Two-component regulatory system</keyword>
<dbReference type="KEGG" id="vpn:A21D_00514"/>
<sequence length="246" mass="28360">MEKQGIQVLIIEDDFRVAAINQQFVEQVEGYQVVKSVKTAEEAYHYLRQPGAEIDLVLLDIYIPDVEGLELFWQLRTHCKRVDIVVISAAIEKNVIEEVLRGGVIDYIIKPVDAERFIKMLKQYQQRRRYLMSKEVLEQHEIDGLIERQIGGFSPTKKAHGQLPKGIDPITLDEVTNLFQTQKVKGITAMELSEQIGTSRSTARRYLEYLVSLKKIKTTLLYGNVGRPERRYILCETYEQNATNNS</sequence>
<evidence type="ECO:0000256" key="9">
    <source>
        <dbReference type="PROSITE-ProRule" id="PRU00169"/>
    </source>
</evidence>
<dbReference type="PROSITE" id="PS50110">
    <property type="entry name" value="RESPONSE_REGULATORY"/>
    <property type="match status" value="1"/>
</dbReference>
<dbReference type="Proteomes" id="UP000234237">
    <property type="component" value="Chromosome"/>
</dbReference>
<evidence type="ECO:0000259" key="10">
    <source>
        <dbReference type="PROSITE" id="PS50110"/>
    </source>
</evidence>
<proteinExistence type="predicted"/>
<dbReference type="InterPro" id="IPR048714">
    <property type="entry name" value="DpiA-like_HTH"/>
</dbReference>
<dbReference type="PANTHER" id="PTHR45526:SF6">
    <property type="entry name" value="TRANSCRIPTIONAL REGULATORY PROTEIN CITT"/>
    <property type="match status" value="1"/>
</dbReference>
<dbReference type="STRING" id="302167.GCA_900166595_03367"/>
<dbReference type="SUPFAM" id="SSF52172">
    <property type="entry name" value="CheY-like"/>
    <property type="match status" value="1"/>
</dbReference>
<dbReference type="PIRSF" id="PIRSF006171">
    <property type="entry name" value="RR_citrat_malat"/>
    <property type="match status" value="1"/>
</dbReference>
<dbReference type="SUPFAM" id="SSF46785">
    <property type="entry name" value="Winged helix' DNA-binding domain"/>
    <property type="match status" value="1"/>
</dbReference>
<dbReference type="PANTHER" id="PTHR45526">
    <property type="entry name" value="TRANSCRIPTIONAL REGULATORY PROTEIN DPIA"/>
    <property type="match status" value="1"/>
</dbReference>
<organism evidence="11 12">
    <name type="scientific">Virgibacillus dokdonensis</name>
    <dbReference type="NCBI Taxonomy" id="302167"/>
    <lineage>
        <taxon>Bacteria</taxon>
        <taxon>Bacillati</taxon>
        <taxon>Bacillota</taxon>
        <taxon>Bacilli</taxon>
        <taxon>Bacillales</taxon>
        <taxon>Bacillaceae</taxon>
        <taxon>Virgibacillus</taxon>
    </lineage>
</organism>
<evidence type="ECO:0000256" key="1">
    <source>
        <dbReference type="ARBA" id="ARBA00004496"/>
    </source>
</evidence>
<evidence type="ECO:0000313" key="11">
    <source>
        <dbReference type="EMBL" id="AUJ23627.1"/>
    </source>
</evidence>
<reference evidence="12" key="1">
    <citation type="submission" date="2016-11" db="EMBL/GenBank/DDBJ databases">
        <title>Complete genome sequence of Virgibacillus pantothenticus 21D, a halophilic bacterium isolated from the deep hypersaline anoxic basin Discovery in the Mediterranean Sea.</title>
        <authorList>
            <person name="Zeaiter Z."/>
            <person name="Booth J.M."/>
            <person name="Prosdocimi E.M."/>
            <person name="Mapelli F."/>
            <person name="Fusi M."/>
            <person name="Daffonchio D."/>
            <person name="Borin S."/>
            <person name="Crotti E."/>
        </authorList>
    </citation>
    <scope>NUCLEOTIDE SEQUENCE [LARGE SCALE GENOMIC DNA]</scope>
    <source>
        <strain evidence="12">21D</strain>
    </source>
</reference>
<dbReference type="SMART" id="SM00448">
    <property type="entry name" value="REC"/>
    <property type="match status" value="1"/>
</dbReference>
<dbReference type="InterPro" id="IPR051271">
    <property type="entry name" value="2C-system_Tx_regulators"/>
</dbReference>
<keyword evidence="8" id="KW-0804">Transcription</keyword>
<dbReference type="GO" id="GO:0005737">
    <property type="term" value="C:cytoplasm"/>
    <property type="evidence" value="ECO:0007669"/>
    <property type="project" value="UniProtKB-SubCell"/>
</dbReference>
<dbReference type="GO" id="GO:0003700">
    <property type="term" value="F:DNA-binding transcription factor activity"/>
    <property type="evidence" value="ECO:0007669"/>
    <property type="project" value="InterPro"/>
</dbReference>
<dbReference type="GO" id="GO:0003677">
    <property type="term" value="F:DNA binding"/>
    <property type="evidence" value="ECO:0007669"/>
    <property type="project" value="UniProtKB-KW"/>
</dbReference>
<keyword evidence="7" id="KW-0010">Activator</keyword>
<dbReference type="InterPro" id="IPR036390">
    <property type="entry name" value="WH_DNA-bd_sf"/>
</dbReference>
<evidence type="ECO:0000256" key="4">
    <source>
        <dbReference type="ARBA" id="ARBA00023012"/>
    </source>
</evidence>
<evidence type="ECO:0000256" key="5">
    <source>
        <dbReference type="ARBA" id="ARBA00023015"/>
    </source>
</evidence>
<feature type="modified residue" description="4-aspartylphosphate" evidence="9">
    <location>
        <position position="60"/>
    </location>
</feature>
<evidence type="ECO:0000256" key="3">
    <source>
        <dbReference type="ARBA" id="ARBA00022553"/>
    </source>
</evidence>
<dbReference type="Gene3D" id="3.40.50.2300">
    <property type="match status" value="1"/>
</dbReference>
<accession>A0A2K9IV49</accession>
<protein>
    <submittedName>
        <fullName evidence="11">Transcriptional regulatory protein CitT</fullName>
    </submittedName>
</protein>
<evidence type="ECO:0000256" key="2">
    <source>
        <dbReference type="ARBA" id="ARBA00022490"/>
    </source>
</evidence>
<dbReference type="Pfam" id="PF20714">
    <property type="entry name" value="HTH_64"/>
    <property type="match status" value="1"/>
</dbReference>
<keyword evidence="6" id="KW-0238">DNA-binding</keyword>
<dbReference type="InterPro" id="IPR001789">
    <property type="entry name" value="Sig_transdc_resp-reg_receiver"/>
</dbReference>
<evidence type="ECO:0000313" key="12">
    <source>
        <dbReference type="Proteomes" id="UP000234237"/>
    </source>
</evidence>
<dbReference type="Pfam" id="PF00072">
    <property type="entry name" value="Response_reg"/>
    <property type="match status" value="1"/>
</dbReference>
<name>A0A2K9IV49_9BACI</name>
<comment type="subcellular location">
    <subcellularLocation>
        <location evidence="1">Cytoplasm</location>
    </subcellularLocation>
</comment>
<evidence type="ECO:0000256" key="6">
    <source>
        <dbReference type="ARBA" id="ARBA00023125"/>
    </source>
</evidence>